<feature type="transmembrane region" description="Helical" evidence="6">
    <location>
        <begin position="30"/>
        <end position="48"/>
    </location>
</feature>
<dbReference type="OrthoDB" id="5985669at2759"/>
<comment type="subcellular location">
    <subcellularLocation>
        <location evidence="1">Membrane</location>
        <topology evidence="1">Multi-pass membrane protein</topology>
    </subcellularLocation>
</comment>
<reference evidence="8 9" key="1">
    <citation type="submission" date="2019-04" db="EMBL/GenBank/DDBJ databases">
        <title>Annotation for the trematode Fasciola gigantica.</title>
        <authorList>
            <person name="Choi Y.-J."/>
        </authorList>
    </citation>
    <scope>NUCLEOTIDE SEQUENCE [LARGE SCALE GENOMIC DNA]</scope>
    <source>
        <strain evidence="8">Uganda_cow_1</strain>
    </source>
</reference>
<dbReference type="SUPFAM" id="SSF48652">
    <property type="entry name" value="Tetraspanin"/>
    <property type="match status" value="1"/>
</dbReference>
<evidence type="ECO:0000313" key="9">
    <source>
        <dbReference type="Proteomes" id="UP000316759"/>
    </source>
</evidence>
<feature type="transmembrane region" description="Helical" evidence="6">
    <location>
        <begin position="582"/>
        <end position="604"/>
    </location>
</feature>
<evidence type="ECO:0000256" key="4">
    <source>
        <dbReference type="ARBA" id="ARBA00023136"/>
    </source>
</evidence>
<evidence type="ECO:0000313" key="8">
    <source>
        <dbReference type="EMBL" id="TPP62329.1"/>
    </source>
</evidence>
<dbReference type="Pfam" id="PF07782">
    <property type="entry name" value="DC_STAMP"/>
    <property type="match status" value="2"/>
</dbReference>
<dbReference type="STRING" id="46835.A0A504YPJ5"/>
<feature type="transmembrane region" description="Helical" evidence="6">
    <location>
        <begin position="1418"/>
        <end position="1438"/>
    </location>
</feature>
<feature type="transmembrane region" description="Helical" evidence="6">
    <location>
        <begin position="129"/>
        <end position="152"/>
    </location>
</feature>
<evidence type="ECO:0000256" key="1">
    <source>
        <dbReference type="ARBA" id="ARBA00004141"/>
    </source>
</evidence>
<feature type="transmembrane region" description="Helical" evidence="6">
    <location>
        <begin position="1332"/>
        <end position="1353"/>
    </location>
</feature>
<organism evidence="8 9">
    <name type="scientific">Fasciola gigantica</name>
    <name type="common">Giant liver fluke</name>
    <dbReference type="NCBI Taxonomy" id="46835"/>
    <lineage>
        <taxon>Eukaryota</taxon>
        <taxon>Metazoa</taxon>
        <taxon>Spiralia</taxon>
        <taxon>Lophotrochozoa</taxon>
        <taxon>Platyhelminthes</taxon>
        <taxon>Trematoda</taxon>
        <taxon>Digenea</taxon>
        <taxon>Plagiorchiida</taxon>
        <taxon>Echinostomata</taxon>
        <taxon>Echinostomatoidea</taxon>
        <taxon>Fasciolidae</taxon>
        <taxon>Fasciola</taxon>
    </lineage>
</organism>
<dbReference type="InterPro" id="IPR008952">
    <property type="entry name" value="Tetraspanin_EC2_sf"/>
</dbReference>
<proteinExistence type="predicted"/>
<dbReference type="Proteomes" id="UP000316759">
    <property type="component" value="Unassembled WGS sequence"/>
</dbReference>
<dbReference type="PANTHER" id="PTHR21041">
    <property type="entry name" value="DENDRITIC CELL-SPECIFIC TRANSMEMBRANE PROTEIN"/>
    <property type="match status" value="1"/>
</dbReference>
<feature type="transmembrane region" description="Helical" evidence="6">
    <location>
        <begin position="86"/>
        <end position="109"/>
    </location>
</feature>
<evidence type="ECO:0000256" key="2">
    <source>
        <dbReference type="ARBA" id="ARBA00022692"/>
    </source>
</evidence>
<keyword evidence="2 6" id="KW-0812">Transmembrane</keyword>
<evidence type="ECO:0000256" key="5">
    <source>
        <dbReference type="SAM" id="MobiDB-lite"/>
    </source>
</evidence>
<dbReference type="InterPro" id="IPR018499">
    <property type="entry name" value="Tetraspanin/Peripherin"/>
</dbReference>
<evidence type="ECO:0000256" key="6">
    <source>
        <dbReference type="SAM" id="Phobius"/>
    </source>
</evidence>
<gene>
    <name evidence="8" type="ORF">FGIG_02373</name>
</gene>
<evidence type="ECO:0000259" key="7">
    <source>
        <dbReference type="Pfam" id="PF07782"/>
    </source>
</evidence>
<keyword evidence="9" id="KW-1185">Reference proteome</keyword>
<dbReference type="InterPro" id="IPR012858">
    <property type="entry name" value="DC_STAMP-like"/>
</dbReference>
<protein>
    <submittedName>
        <fullName evidence="8">Neuroglian</fullName>
    </submittedName>
</protein>
<feature type="region of interest" description="Disordered" evidence="5">
    <location>
        <begin position="349"/>
        <end position="384"/>
    </location>
</feature>
<dbReference type="EMBL" id="SUNJ01006991">
    <property type="protein sequence ID" value="TPP62329.1"/>
    <property type="molecule type" value="Genomic_DNA"/>
</dbReference>
<keyword evidence="3 6" id="KW-1133">Transmembrane helix</keyword>
<dbReference type="Pfam" id="PF00335">
    <property type="entry name" value="Tetraspanin"/>
    <property type="match status" value="1"/>
</dbReference>
<feature type="domain" description="Dendritic cell-specific transmembrane protein-like" evidence="7">
    <location>
        <begin position="1050"/>
        <end position="1109"/>
    </location>
</feature>
<sequence>MWTNQSINGIQNARRLAGDVLGSEGVTMHQIHNCVLSAGIALVILVYTQHALSLLKTYVAWELKTSELREPSQVEKRIYSRMKWKMVLDLLGPVVSMLFWITALVIRVFPKDLTEKAYKIYYILSTGFWQTLVLPYILISFLHSIYLLFVLIDDAGFTQSEASNKLFSSFNGLASDATKREKLSILDDLESIQQKYSCCGSTSYLDWLSINMNSPIHANEVGQTLGDLERNERDPWGQKYSTGYFPLSCCDRKRTIQCVPSILTPNEDLSLYYLSYEAPVYERNCVSAVYNQVYAELSGLILLFSFVDITLHFIQFYTQVKSYYVSAPRYPCFKWLHVLPPLQRFLTPPKMGSRRESTGSVTHRTGSITHMDGSRTHKDGSVTLPDGTFLPIPEKLMHRSGSITHRSGSRTHRTGSQTHVDGSRTHRTGSVTQADGSRIHRDKTITPGPGDSREVCMLGDRVKVFFGSTGYISTDRLLRACQGFHLYARPSLAQQEQMDVKSKWLENEKQIGWMLRGVGAQHACFVSRVPMKRNRAFTPAQTSDWRRFLRLHLPIVEAILFADGNAVLENEANSFYRSFGVAFIRGLLFVLFGILATSLLLPIYSSANLDSPILNTALDRPASEELRQTLDNEVRENVVVIQREVDKQSAFFLYMSVMIGSLVSRRVRCLFILILPIFAMRFGHIYLTNEMLHAVLVGPVANSEQNLIATGGTIGCLAEMSHNVTRDFERVNWLNATSDYVTRKYSDPLGKGTADYRGEEPSLLRMISKGSEDLVGGFKEYIEMWPPVDTLDAHYEKLAESIKGRFSTSEDFKDFLTSSDTIIRELEKYTDNRKQYIEHEIRNLTAESSMPAELQKALRQRLDKGSKTEKSMSRYMTFACMLYKQHNLTACREQADNVCSVLHSVIKSLHYQPIWYTRACDNANQYDYACPKMNFINDANLQCGLVPNTVGLEAGLGAYIIEAREAINTLQSAFVVNVSHSDENVQFMNYSDWLRFPPDRLELHQSAFPDGMTALFYALVIISSLGRLAFLGVIYGAHCYISNYLIDNDFDNIYADNMFEFIDAKRLKEGRETLLPLKSMESPHIYWRRKCYTSNELQSLFINLIFTLLDAHYEKLAESIKGRFSTSEDFKDFLTSSDTIIRELEKYTDNRKQYIEHEIRNLTAESSMPAELQKALRQRLDKGSKTEKSMSRYMTFACMLYKQHNLTACREQADNVCSVLHSVIKSLHYQPIWYTRACDNANQYDYACPKMNFINDANLQCGLVPNTVGLEAGLGAYIIEAREAINTLQSAFVVNVSHSDENVQFMNYSDWLRFPPDRLELHQSAFPDGMTALFYALVIISSLGRLAFLGVIYGAHCYISNYLIDNDFDNIYADNMFEFIDAKRLKEGRETLLPLKSMESPHIYWRRKCYTSNELQSLFINLIFTLLVGCGLLIAFAVDTHIYELVTFLVDLTAGYYGMRTRIRNTYFSGTHAAVTGDGLFFNLTNKLIKNLGRLRDFNLDYDSAYCSPNVYQTSETHVKDFYRAWYSLIALVILAPALLRLRHVIASFFYPSRTRNRAVALYNLLLVQRRRHMTMCRNLVVHWVREGRLQQEARFQSEPNLFTALLPKLSAFLGFDKKTCIICQDRISAGREISVCSLDSAAVCRQCVAVVLKKDICVVCLDRNPKRLFKERRKIQRMENKLNLRLNEL</sequence>
<keyword evidence="4 6" id="KW-0472">Membrane</keyword>
<feature type="transmembrane region" description="Helical" evidence="6">
    <location>
        <begin position="1525"/>
        <end position="1542"/>
    </location>
</feature>
<accession>A0A504YPJ5</accession>
<dbReference type="GO" id="GO:0016020">
    <property type="term" value="C:membrane"/>
    <property type="evidence" value="ECO:0007669"/>
    <property type="project" value="UniProtKB-SubCell"/>
</dbReference>
<dbReference type="PANTHER" id="PTHR21041:SF17">
    <property type="entry name" value="E3 UBIQUITIN-PROTEIN LIGASE DCST1"/>
    <property type="match status" value="1"/>
</dbReference>
<feature type="region of interest" description="Disordered" evidence="5">
    <location>
        <begin position="402"/>
        <end position="452"/>
    </location>
</feature>
<dbReference type="Gene3D" id="1.10.1450.10">
    <property type="entry name" value="Tetraspanin"/>
    <property type="match status" value="1"/>
</dbReference>
<dbReference type="InterPro" id="IPR051856">
    <property type="entry name" value="CSR-E3_Ligase_Protein"/>
</dbReference>
<feature type="domain" description="Dendritic cell-specific transmembrane protein-like" evidence="7">
    <location>
        <begin position="1368"/>
        <end position="1563"/>
    </location>
</feature>
<comment type="caution">
    <text evidence="8">The sequence shown here is derived from an EMBL/GenBank/DDBJ whole genome shotgun (WGS) entry which is preliminary data.</text>
</comment>
<feature type="compositionally biased region" description="Polar residues" evidence="5">
    <location>
        <begin position="358"/>
        <end position="368"/>
    </location>
</feature>
<name>A0A504YPJ5_FASGI</name>
<evidence type="ECO:0000256" key="3">
    <source>
        <dbReference type="ARBA" id="ARBA00022989"/>
    </source>
</evidence>